<evidence type="ECO:0000256" key="2">
    <source>
        <dbReference type="ARBA" id="ARBA00022485"/>
    </source>
</evidence>
<reference evidence="10 11" key="1">
    <citation type="submission" date="2017-06" db="EMBL/GenBank/DDBJ databases">
        <title>Novel microbial phyla capable of carbon fixation and sulfur reduction in deep-sea sediments.</title>
        <authorList>
            <person name="Huang J."/>
            <person name="Baker B."/>
            <person name="Wang Y."/>
        </authorList>
    </citation>
    <scope>NUCLEOTIDE SEQUENCE [LARGE SCALE GENOMIC DNA]</scope>
    <source>
        <strain evidence="10">B3_LCP</strain>
    </source>
</reference>
<evidence type="ECO:0000256" key="7">
    <source>
        <dbReference type="ARBA" id="ARBA00023014"/>
    </source>
</evidence>
<dbReference type="PROSITE" id="PS01278">
    <property type="entry name" value="MTTASE_RADICAL"/>
    <property type="match status" value="1"/>
</dbReference>
<feature type="domain" description="MTTase N-terminal" evidence="8">
    <location>
        <begin position="4"/>
        <end position="113"/>
    </location>
</feature>
<dbReference type="InterPro" id="IPR013848">
    <property type="entry name" value="Methylthiotransferase_N"/>
</dbReference>
<dbReference type="CDD" id="cd01335">
    <property type="entry name" value="Radical_SAM"/>
    <property type="match status" value="1"/>
</dbReference>
<dbReference type="Pfam" id="PF04055">
    <property type="entry name" value="Radical_SAM"/>
    <property type="match status" value="1"/>
</dbReference>
<proteinExistence type="predicted"/>
<evidence type="ECO:0000259" key="8">
    <source>
        <dbReference type="PROSITE" id="PS51449"/>
    </source>
</evidence>
<dbReference type="Pfam" id="PF00919">
    <property type="entry name" value="UPF0004"/>
    <property type="match status" value="1"/>
</dbReference>
<feature type="domain" description="Radical SAM core" evidence="9">
    <location>
        <begin position="128"/>
        <end position="358"/>
    </location>
</feature>
<keyword evidence="5" id="KW-0479">Metal-binding</keyword>
<keyword evidence="6" id="KW-0408">Iron</keyword>
<evidence type="ECO:0000256" key="1">
    <source>
        <dbReference type="ARBA" id="ARBA00001966"/>
    </source>
</evidence>
<dbReference type="GO" id="GO:0046872">
    <property type="term" value="F:metal ion binding"/>
    <property type="evidence" value="ECO:0007669"/>
    <property type="project" value="UniProtKB-KW"/>
</dbReference>
<evidence type="ECO:0000313" key="10">
    <source>
        <dbReference type="EMBL" id="TKJ40307.1"/>
    </source>
</evidence>
<keyword evidence="4" id="KW-0949">S-adenosyl-L-methionine</keyword>
<gene>
    <name evidence="10" type="ORF">CEE37_08250</name>
</gene>
<dbReference type="PROSITE" id="PS51449">
    <property type="entry name" value="MTTASE_N"/>
    <property type="match status" value="1"/>
</dbReference>
<evidence type="ECO:0000256" key="5">
    <source>
        <dbReference type="ARBA" id="ARBA00022723"/>
    </source>
</evidence>
<dbReference type="SFLD" id="SFLDG01082">
    <property type="entry name" value="B12-binding_domain_containing"/>
    <property type="match status" value="1"/>
</dbReference>
<comment type="cofactor">
    <cofactor evidence="1">
        <name>[4Fe-4S] cluster</name>
        <dbReference type="ChEBI" id="CHEBI:49883"/>
    </cofactor>
</comment>
<dbReference type="PROSITE" id="PS51918">
    <property type="entry name" value="RADICAL_SAM"/>
    <property type="match status" value="1"/>
</dbReference>
<keyword evidence="3" id="KW-0808">Transferase</keyword>
<evidence type="ECO:0000256" key="3">
    <source>
        <dbReference type="ARBA" id="ARBA00022679"/>
    </source>
</evidence>
<dbReference type="InterPro" id="IPR005839">
    <property type="entry name" value="Methylthiotransferase"/>
</dbReference>
<accession>A0A532V006</accession>
<dbReference type="SMART" id="SM00729">
    <property type="entry name" value="Elp3"/>
    <property type="match status" value="1"/>
</dbReference>
<dbReference type="EMBL" id="NJBN01000005">
    <property type="protein sequence ID" value="TKJ40307.1"/>
    <property type="molecule type" value="Genomic_DNA"/>
</dbReference>
<dbReference type="Gene3D" id="3.40.50.12160">
    <property type="entry name" value="Methylthiotransferase, N-terminal domain"/>
    <property type="match status" value="1"/>
</dbReference>
<dbReference type="SUPFAM" id="SSF102114">
    <property type="entry name" value="Radical SAM enzymes"/>
    <property type="match status" value="1"/>
</dbReference>
<dbReference type="InterPro" id="IPR007197">
    <property type="entry name" value="rSAM"/>
</dbReference>
<dbReference type="GO" id="GO:0051539">
    <property type="term" value="F:4 iron, 4 sulfur cluster binding"/>
    <property type="evidence" value="ECO:0007669"/>
    <property type="project" value="UniProtKB-KW"/>
</dbReference>
<dbReference type="InterPro" id="IPR006638">
    <property type="entry name" value="Elp3/MiaA/NifB-like_rSAM"/>
</dbReference>
<dbReference type="InterPro" id="IPR038135">
    <property type="entry name" value="Methylthiotransferase_N_sf"/>
</dbReference>
<dbReference type="GO" id="GO:0035598">
    <property type="term" value="F:tRNA (N(6)-L-threonylcarbamoyladenosine(37)-C(2))-methylthiotransferase activity"/>
    <property type="evidence" value="ECO:0007669"/>
    <property type="project" value="TreeGrafter"/>
</dbReference>
<evidence type="ECO:0000256" key="6">
    <source>
        <dbReference type="ARBA" id="ARBA00023004"/>
    </source>
</evidence>
<evidence type="ECO:0000259" key="9">
    <source>
        <dbReference type="PROSITE" id="PS51918"/>
    </source>
</evidence>
<evidence type="ECO:0000313" key="11">
    <source>
        <dbReference type="Proteomes" id="UP000319619"/>
    </source>
</evidence>
<dbReference type="PANTHER" id="PTHR11918:SF45">
    <property type="entry name" value="THREONYLCARBAMOYLADENOSINE TRNA METHYLTHIOTRANSFERASE"/>
    <property type="match status" value="1"/>
</dbReference>
<dbReference type="AlphaFoldDB" id="A0A532V006"/>
<dbReference type="Gene3D" id="3.80.30.20">
    <property type="entry name" value="tm_1862 like domain"/>
    <property type="match status" value="1"/>
</dbReference>
<dbReference type="SFLD" id="SFLDS00029">
    <property type="entry name" value="Radical_SAM"/>
    <property type="match status" value="1"/>
</dbReference>
<sequence>MVAETCLYRTLGCKQNQFDTQSLRLYLERQGFAETQSLTEADWCVINTCSVTERALAKVRGEINRIRRSNPNVKIVALGCGARHNRDNFTKADYIDQPPPAFELDEWYNASSHTGIGSNLLPPHGIIPSGRSRALLRIQNGCDQKCAYCIVPHLRGSSRSVGFDACVDALKSLVDQGAVEIVLTGTNIASWGRDLAGDYQFSDLLKVLVQEIGNSRLRLSSLEPQLISPDLIEWCTEQPQICRHFHFAVQSGSQTIVNSMNRGNFPQEIYRYLENLVRNCPDVSVGADIITGFPGETDDDFEKTVELISAIPFSYLHVFPYSERVGTEAANRQNQVPVRKRLGRAQHLRKIDDELRDRFAQLNSGKMQDIVIIGDGHNGKMDGLTSNYLPVNFQDGFVPPDDRFSAKILASQSELCVQ</sequence>
<evidence type="ECO:0000256" key="4">
    <source>
        <dbReference type="ARBA" id="ARBA00022691"/>
    </source>
</evidence>
<keyword evidence="2" id="KW-0004">4Fe-4S</keyword>
<organism evidence="10 11">
    <name type="scientific">candidate division LCP-89 bacterium B3_LCP</name>
    <dbReference type="NCBI Taxonomy" id="2012998"/>
    <lineage>
        <taxon>Bacteria</taxon>
        <taxon>Pseudomonadati</taxon>
        <taxon>Bacteria division LCP-89</taxon>
    </lineage>
</organism>
<dbReference type="NCBIfam" id="TIGR00089">
    <property type="entry name" value="MiaB/RimO family radical SAM methylthiotransferase"/>
    <property type="match status" value="1"/>
</dbReference>
<name>A0A532V006_UNCL8</name>
<protein>
    <submittedName>
        <fullName evidence="10">Uncharacterized protein</fullName>
    </submittedName>
</protein>
<keyword evidence="7" id="KW-0411">Iron-sulfur</keyword>
<dbReference type="InterPro" id="IPR058240">
    <property type="entry name" value="rSAM_sf"/>
</dbReference>
<dbReference type="PANTHER" id="PTHR11918">
    <property type="entry name" value="RADICAL SAM PROTEINS"/>
    <property type="match status" value="1"/>
</dbReference>
<dbReference type="InterPro" id="IPR023404">
    <property type="entry name" value="rSAM_horseshoe"/>
</dbReference>
<dbReference type="InterPro" id="IPR020612">
    <property type="entry name" value="Methylthiotransferase_CS"/>
</dbReference>
<dbReference type="Proteomes" id="UP000319619">
    <property type="component" value="Unassembled WGS sequence"/>
</dbReference>
<comment type="caution">
    <text evidence="10">The sequence shown here is derived from an EMBL/GenBank/DDBJ whole genome shotgun (WGS) entry which is preliminary data.</text>
</comment>